<accession>A0ABT0LVH5</accession>
<evidence type="ECO:0000313" key="2">
    <source>
        <dbReference type="Proteomes" id="UP001167357"/>
    </source>
</evidence>
<sequence>TQHQPAVHPFGLLGTVTQKIVNRFLASQIQVVLPGEAVGQWRLEEIDRNTAVFRAGEQTRRLAIP</sequence>
<protein>
    <submittedName>
        <fullName evidence="1">Uncharacterized protein</fullName>
    </submittedName>
</protein>
<evidence type="ECO:0000313" key="1">
    <source>
        <dbReference type="EMBL" id="MCL1553351.1"/>
    </source>
</evidence>
<keyword evidence="2" id="KW-1185">Reference proteome</keyword>
<organism evidence="1 2">
    <name type="scientific">Xanthomonas nasturtii</name>
    <dbReference type="NCBI Taxonomy" id="1843581"/>
    <lineage>
        <taxon>Bacteria</taxon>
        <taxon>Pseudomonadati</taxon>
        <taxon>Pseudomonadota</taxon>
        <taxon>Gammaproteobacteria</taxon>
        <taxon>Lysobacterales</taxon>
        <taxon>Lysobacteraceae</taxon>
        <taxon>Xanthomonas</taxon>
    </lineage>
</organism>
<name>A0ABT0LVH5_9XANT</name>
<comment type="caution">
    <text evidence="1">The sequence shown here is derived from an EMBL/GenBank/DDBJ whole genome shotgun (WGS) entry which is preliminary data.</text>
</comment>
<gene>
    <name evidence="1" type="ORF">M3O51_19110</name>
</gene>
<dbReference type="Proteomes" id="UP001167357">
    <property type="component" value="Unassembled WGS sequence"/>
</dbReference>
<feature type="non-terminal residue" evidence="1">
    <location>
        <position position="1"/>
    </location>
</feature>
<proteinExistence type="predicted"/>
<dbReference type="EMBL" id="JAMBED010000070">
    <property type="protein sequence ID" value="MCL1553351.1"/>
    <property type="molecule type" value="Genomic_DNA"/>
</dbReference>
<reference evidence="1" key="1">
    <citation type="submission" date="2022-04" db="EMBL/GenBank/DDBJ databases">
        <title>Genomic comparison of 19 strains of Xanthomonas nasturtii, a newly emerging watercress pathogen.</title>
        <authorList>
            <person name="Harrison J."/>
            <person name="Greer S."/>
            <person name="Hussain R."/>
            <person name="Lascelles D."/>
            <person name="Roberts M."/>
            <person name="Carter B."/>
            <person name="Bryning A."/>
            <person name="Carroll S."/>
            <person name="Aspin A."/>
            <person name="Cruz L."/>
            <person name="Cruz J."/>
            <person name="Grant M."/>
            <person name="Vicente J."/>
            <person name="Studholme D.J."/>
        </authorList>
    </citation>
    <scope>NUCLEOTIDE SEQUENCE</scope>
    <source>
        <strain evidence="1">10016B</strain>
    </source>
</reference>